<protein>
    <submittedName>
        <fullName evidence="1">Uncharacterized protein</fullName>
    </submittedName>
</protein>
<name>A0A928YUI9_9GAMM</name>
<dbReference type="Proteomes" id="UP000652567">
    <property type="component" value="Unassembled WGS sequence"/>
</dbReference>
<dbReference type="EMBL" id="PRDL01000001">
    <property type="protein sequence ID" value="MBE8717510.1"/>
    <property type="molecule type" value="Genomic_DNA"/>
</dbReference>
<dbReference type="AlphaFoldDB" id="A0A928YUI9"/>
<proteinExistence type="predicted"/>
<sequence>MAAYILKTAKKTHNFRENQSISHLEYIGIDLTTNCYLYSYTYWLAFINDCDRFRNKRIKSRYFHESTGLTSPLIPQPMHYMNTVIGTDAEVHSDCDHNEKILIPLDLRNQIYQLDLMFFFNKLVDHFQSLKLEAINREGRRNLVQPCSHQPSKESLVDCMLIHWEQGKLLVVFPKKYDGFI</sequence>
<evidence type="ECO:0000313" key="1">
    <source>
        <dbReference type="EMBL" id="MBE8717510.1"/>
    </source>
</evidence>
<accession>A0A928YUI9</accession>
<organism evidence="1 2">
    <name type="scientific">Cellvibrio polysaccharolyticus</name>
    <dbReference type="NCBI Taxonomy" id="2082724"/>
    <lineage>
        <taxon>Bacteria</taxon>
        <taxon>Pseudomonadati</taxon>
        <taxon>Pseudomonadota</taxon>
        <taxon>Gammaproteobacteria</taxon>
        <taxon>Cellvibrionales</taxon>
        <taxon>Cellvibrionaceae</taxon>
        <taxon>Cellvibrio</taxon>
    </lineage>
</organism>
<comment type="caution">
    <text evidence="1">The sequence shown here is derived from an EMBL/GenBank/DDBJ whole genome shotgun (WGS) entry which is preliminary data.</text>
</comment>
<reference evidence="1" key="1">
    <citation type="submission" date="2018-07" db="EMBL/GenBank/DDBJ databases">
        <title>Genome assembly of strain Ka43.</title>
        <authorList>
            <person name="Kukolya J."/>
            <person name="Nagy I."/>
            <person name="Horvath B."/>
            <person name="Toth A."/>
        </authorList>
    </citation>
    <scope>NUCLEOTIDE SEQUENCE</scope>
    <source>
        <strain evidence="1">KB43</strain>
    </source>
</reference>
<keyword evidence="2" id="KW-1185">Reference proteome</keyword>
<gene>
    <name evidence="1" type="ORF">C4F51_09940</name>
</gene>
<evidence type="ECO:0000313" key="2">
    <source>
        <dbReference type="Proteomes" id="UP000652567"/>
    </source>
</evidence>